<keyword evidence="8 9" id="KW-0357">Heparan sulfate</keyword>
<dbReference type="GeneID" id="111243680"/>
<feature type="compositionally biased region" description="Low complexity" evidence="10">
    <location>
        <begin position="83"/>
        <end position="96"/>
    </location>
</feature>
<evidence type="ECO:0000313" key="14">
    <source>
        <dbReference type="Proteomes" id="UP000594260"/>
    </source>
</evidence>
<comment type="subcellular location">
    <subcellularLocation>
        <location evidence="1 9">Membrane</location>
        <topology evidence="1 9">Single-pass type I membrane protein</topology>
    </subcellularLocation>
</comment>
<dbReference type="OrthoDB" id="10044468at2759"/>
<dbReference type="GO" id="GO:0009986">
    <property type="term" value="C:cell surface"/>
    <property type="evidence" value="ECO:0007669"/>
    <property type="project" value="TreeGrafter"/>
</dbReference>
<protein>
    <recommendedName>
        <fullName evidence="9">Syndecan</fullName>
    </recommendedName>
</protein>
<dbReference type="PANTHER" id="PTHR10915:SF1">
    <property type="entry name" value="SYNDECAN"/>
    <property type="match status" value="1"/>
</dbReference>
<proteinExistence type="inferred from homology"/>
<dbReference type="InterPro" id="IPR027789">
    <property type="entry name" value="Syndecan/Neurexin_dom"/>
</dbReference>
<organism evidence="13 14">
    <name type="scientific">Varroa destructor</name>
    <name type="common">Honeybee mite</name>
    <dbReference type="NCBI Taxonomy" id="109461"/>
    <lineage>
        <taxon>Eukaryota</taxon>
        <taxon>Metazoa</taxon>
        <taxon>Ecdysozoa</taxon>
        <taxon>Arthropoda</taxon>
        <taxon>Chelicerata</taxon>
        <taxon>Arachnida</taxon>
        <taxon>Acari</taxon>
        <taxon>Parasitiformes</taxon>
        <taxon>Mesostigmata</taxon>
        <taxon>Gamasina</taxon>
        <taxon>Dermanyssoidea</taxon>
        <taxon>Varroidae</taxon>
        <taxon>Varroa</taxon>
    </lineage>
</organism>
<evidence type="ECO:0000256" key="1">
    <source>
        <dbReference type="ARBA" id="ARBA00004479"/>
    </source>
</evidence>
<evidence type="ECO:0000256" key="7">
    <source>
        <dbReference type="ARBA" id="ARBA00023180"/>
    </source>
</evidence>
<dbReference type="GO" id="GO:0016477">
    <property type="term" value="P:cell migration"/>
    <property type="evidence" value="ECO:0007669"/>
    <property type="project" value="TreeGrafter"/>
</dbReference>
<evidence type="ECO:0000256" key="8">
    <source>
        <dbReference type="ARBA" id="ARBA00023207"/>
    </source>
</evidence>
<evidence type="ECO:0000256" key="4">
    <source>
        <dbReference type="ARBA" id="ARBA00022974"/>
    </source>
</evidence>
<evidence type="ECO:0000256" key="5">
    <source>
        <dbReference type="ARBA" id="ARBA00022989"/>
    </source>
</evidence>
<dbReference type="Proteomes" id="UP000594260">
    <property type="component" value="Unplaced"/>
</dbReference>
<dbReference type="EnsemblMetazoa" id="XM_022789592">
    <property type="protein sequence ID" value="XP_022645327"/>
    <property type="gene ID" value="LOC111243680"/>
</dbReference>
<keyword evidence="14" id="KW-1185">Reference proteome</keyword>
<feature type="compositionally biased region" description="Low complexity" evidence="10">
    <location>
        <begin position="197"/>
        <end position="227"/>
    </location>
</feature>
<comment type="similarity">
    <text evidence="2 9">Belongs to the syndecan proteoglycan family.</text>
</comment>
<feature type="compositionally biased region" description="Acidic residues" evidence="10">
    <location>
        <begin position="393"/>
        <end position="417"/>
    </location>
</feature>
<keyword evidence="3 9" id="KW-0812">Transmembrane</keyword>
<dbReference type="AlphaFoldDB" id="A0A7M7J2U7"/>
<feature type="domain" description="Syndecan/Neurexin" evidence="12">
    <location>
        <begin position="544"/>
        <end position="602"/>
    </location>
</feature>
<feature type="transmembrane region" description="Helical" evidence="11">
    <location>
        <begin position="550"/>
        <end position="574"/>
    </location>
</feature>
<evidence type="ECO:0000256" key="11">
    <source>
        <dbReference type="SAM" id="Phobius"/>
    </source>
</evidence>
<feature type="region of interest" description="Disordered" evidence="10">
    <location>
        <begin position="56"/>
        <end position="526"/>
    </location>
</feature>
<keyword evidence="5 11" id="KW-1133">Transmembrane helix</keyword>
<feature type="compositionally biased region" description="Acidic residues" evidence="10">
    <location>
        <begin position="241"/>
        <end position="253"/>
    </location>
</feature>
<keyword evidence="7 9" id="KW-0325">Glycoprotein</keyword>
<dbReference type="RefSeq" id="XP_022645327.1">
    <property type="nucleotide sequence ID" value="XM_022789592.1"/>
</dbReference>
<dbReference type="PANTHER" id="PTHR10915">
    <property type="entry name" value="SYNDECAN"/>
    <property type="match status" value="1"/>
</dbReference>
<dbReference type="PROSITE" id="PS00964">
    <property type="entry name" value="SYNDECAN"/>
    <property type="match status" value="1"/>
</dbReference>
<dbReference type="InterPro" id="IPR030479">
    <property type="entry name" value="Syndecan_CS"/>
</dbReference>
<name>A0A7M7J2U7_VARDE</name>
<evidence type="ECO:0000256" key="3">
    <source>
        <dbReference type="ARBA" id="ARBA00022692"/>
    </source>
</evidence>
<evidence type="ECO:0000313" key="13">
    <source>
        <dbReference type="EnsemblMetazoa" id="XP_022645327"/>
    </source>
</evidence>
<dbReference type="Pfam" id="PF01034">
    <property type="entry name" value="Syndecan"/>
    <property type="match status" value="1"/>
</dbReference>
<reference evidence="13" key="1">
    <citation type="submission" date="2021-01" db="UniProtKB">
        <authorList>
            <consortium name="EnsemblMetazoa"/>
        </authorList>
    </citation>
    <scope>IDENTIFICATION</scope>
</reference>
<evidence type="ECO:0000256" key="10">
    <source>
        <dbReference type="SAM" id="MobiDB-lite"/>
    </source>
</evidence>
<dbReference type="KEGG" id="vde:111243680"/>
<feature type="compositionally biased region" description="Basic and acidic residues" evidence="10">
    <location>
        <begin position="474"/>
        <end position="485"/>
    </location>
</feature>
<feature type="compositionally biased region" description="Acidic residues" evidence="10">
    <location>
        <begin position="301"/>
        <end position="321"/>
    </location>
</feature>
<feature type="transmembrane region" description="Helical" evidence="11">
    <location>
        <begin position="7"/>
        <end position="22"/>
    </location>
</feature>
<evidence type="ECO:0000256" key="6">
    <source>
        <dbReference type="ARBA" id="ARBA00023136"/>
    </source>
</evidence>
<keyword evidence="6 11" id="KW-0472">Membrane</keyword>
<keyword evidence="4 9" id="KW-0654">Proteoglycan</keyword>
<dbReference type="GO" id="GO:0016020">
    <property type="term" value="C:membrane"/>
    <property type="evidence" value="ECO:0007669"/>
    <property type="project" value="UniProtKB-SubCell"/>
</dbReference>
<evidence type="ECO:0000259" key="12">
    <source>
        <dbReference type="Pfam" id="PF01034"/>
    </source>
</evidence>
<comment type="function">
    <text evidence="9">Cell surface proteoglycan.</text>
</comment>
<feature type="compositionally biased region" description="Basic and acidic residues" evidence="10">
    <location>
        <begin position="500"/>
        <end position="525"/>
    </location>
</feature>
<sequence>MKLDYRLVSYVLAVFFFAYYTVDVSDSQQIVGSDDAANVGRDLDLYFLDDEDSMDSRQSQQVIGGSHHVSKRDATAGTGFGVRKSSSRSGAGAGNSSKRKELTIAESLMGSGDSEDSEEQESTEHGRHSKISVPSQPHSSDDENDEDIEGSGDMFKPHSKPKATGTTKRPGHVNGPPPLREDTDSSHTGQLGGGGHSTSTEIPTSTSTLSSTTTWSSTSSSVPISSTRRPLIAPASTTSMPEDDEDSEDEGDYEGSGTSELSAGKATGHISAGGGVFSSKDRNRKKQEESTDDSSSKSIAEDPEEYYDEDENEDSDLDETEILSLPKGSSSPTSGPSSTSSSTILSTIAPATTTTTTTAAPSTTSFAIPSTTIPSSTTASSGSVFGSAGNADLENDTDDEDDGEDDDEDDGDDDGSDTEGAGGVLHGRTGAAAEGGESTALDEDKYQRGNKPGPSGHLPDGNGVASSDNSHGYDTARRKETDDGKSGSSGPSRGGGGQKWDAKGDESRENSQENDITHDSDDDNKISSGEVLLRHKATQRPSTLLGQPGILVAVMGGAVVGLLLAILCVMFVVYRMRKKDEGSYPLGKRNHDDHFSTHRRNYMRPSANKEFYA</sequence>
<dbReference type="InterPro" id="IPR001050">
    <property type="entry name" value="Syndecan"/>
</dbReference>
<dbReference type="InParanoid" id="A0A7M7J2U7"/>
<evidence type="ECO:0000256" key="9">
    <source>
        <dbReference type="RuleBase" id="RU000649"/>
    </source>
</evidence>
<feature type="compositionally biased region" description="Low complexity" evidence="10">
    <location>
        <begin position="329"/>
        <end position="381"/>
    </location>
</feature>
<evidence type="ECO:0000256" key="2">
    <source>
        <dbReference type="ARBA" id="ARBA00005343"/>
    </source>
</evidence>
<accession>A0A7M7J2U7</accession>